<dbReference type="InterPro" id="IPR004027">
    <property type="entry name" value="SEC_C_motif"/>
</dbReference>
<keyword evidence="5" id="KW-1185">Reference proteome</keyword>
<accession>A0A191WGE0</accession>
<dbReference type="RefSeq" id="WP_067877213.1">
    <property type="nucleotide sequence ID" value="NZ_CP013979.1"/>
</dbReference>
<dbReference type="HAMAP" id="MF_00612">
    <property type="entry name" value="UPF0225"/>
    <property type="match status" value="1"/>
</dbReference>
<proteinExistence type="inferred from homology"/>
<dbReference type="Pfam" id="PF17775">
    <property type="entry name" value="YchJ_M-like"/>
    <property type="match status" value="1"/>
</dbReference>
<evidence type="ECO:0000256" key="2">
    <source>
        <dbReference type="HAMAP-Rule" id="MF_00612"/>
    </source>
</evidence>
<name>A0A191WGE0_9MICO</name>
<dbReference type="InterPro" id="IPR023006">
    <property type="entry name" value="YchJ-like"/>
</dbReference>
<reference evidence="5" key="2">
    <citation type="submission" date="2016-01" db="EMBL/GenBank/DDBJ databases">
        <title>Complete genome sequence of Agromyces aureus AR33T and comparison with related organisms.</title>
        <authorList>
            <person name="Corretto E."/>
            <person name="Antonielli L."/>
            <person name="Sessitsch A."/>
            <person name="Brader G."/>
        </authorList>
    </citation>
    <scope>NUCLEOTIDE SEQUENCE [LARGE SCALE GENOMIC DNA]</scope>
    <source>
        <strain evidence="5">AR33</strain>
    </source>
</reference>
<dbReference type="OrthoDB" id="21421at2"/>
<evidence type="ECO:0000313" key="5">
    <source>
        <dbReference type="Proteomes" id="UP000078437"/>
    </source>
</evidence>
<dbReference type="Proteomes" id="UP000078437">
    <property type="component" value="Chromosome"/>
</dbReference>
<organism evidence="4 5">
    <name type="scientific">Agromyces aureus</name>
    <dbReference type="NCBI Taxonomy" id="453304"/>
    <lineage>
        <taxon>Bacteria</taxon>
        <taxon>Bacillati</taxon>
        <taxon>Actinomycetota</taxon>
        <taxon>Actinomycetes</taxon>
        <taxon>Micrococcales</taxon>
        <taxon>Microbacteriaceae</taxon>
        <taxon>Agromyces</taxon>
    </lineage>
</organism>
<comment type="similarity">
    <text evidence="1 2">Belongs to the UPF0225 family.</text>
</comment>
<evidence type="ECO:0000259" key="3">
    <source>
        <dbReference type="Pfam" id="PF17775"/>
    </source>
</evidence>
<dbReference type="Pfam" id="PF02810">
    <property type="entry name" value="SEC-C"/>
    <property type="match status" value="1"/>
</dbReference>
<gene>
    <name evidence="4" type="ORF">ATC03_11745</name>
</gene>
<dbReference type="InterPro" id="IPR048469">
    <property type="entry name" value="YchJ-like_M"/>
</dbReference>
<evidence type="ECO:0000313" key="4">
    <source>
        <dbReference type="EMBL" id="ANJ27292.1"/>
    </source>
</evidence>
<dbReference type="SUPFAM" id="SSF54427">
    <property type="entry name" value="NTF2-like"/>
    <property type="match status" value="1"/>
</dbReference>
<reference evidence="4 5" key="1">
    <citation type="journal article" date="2016" name="Int. J. Syst. Evol. Microbiol.">
        <title>Agromyces aureus sp. nov., isolated from the rhizosphere of Salix caprea L. grown in a heavy-metal-contaminated soil.</title>
        <authorList>
            <person name="Corretto E."/>
            <person name="Antonielli L."/>
            <person name="Sessitsch A."/>
            <person name="Compant S."/>
            <person name="Gorfer M."/>
            <person name="Kuffner M."/>
            <person name="Brader G."/>
        </authorList>
    </citation>
    <scope>NUCLEOTIDE SEQUENCE [LARGE SCALE GENOMIC DNA]</scope>
    <source>
        <strain evidence="4 5">AR33</strain>
    </source>
</reference>
<sequence length="137" mass="15259">MAQTSESPEFPASGNRCPCTSGLAFGECCGRRIVGGEPAPTAAQLMRSRFTAFAIGDVEYLLATWHPSTRPPALDLDRDLRWTRLDILRTEQGGPLDRDGVVEFAAHYRHAGERGVQQEVSTFVREQGRWYYVDALD</sequence>
<dbReference type="InterPro" id="IPR032710">
    <property type="entry name" value="NTF2-like_dom_sf"/>
</dbReference>
<dbReference type="KEGG" id="agy:ATC03_11745"/>
<dbReference type="AlphaFoldDB" id="A0A191WGE0"/>
<protein>
    <recommendedName>
        <fullName evidence="2">UPF0225 protein ATC03_11745</fullName>
    </recommendedName>
</protein>
<dbReference type="EMBL" id="CP013979">
    <property type="protein sequence ID" value="ANJ27292.1"/>
    <property type="molecule type" value="Genomic_DNA"/>
</dbReference>
<feature type="domain" description="YchJ-like middle NTF2-like" evidence="3">
    <location>
        <begin position="41"/>
        <end position="135"/>
    </location>
</feature>
<evidence type="ECO:0000256" key="1">
    <source>
        <dbReference type="ARBA" id="ARBA00010839"/>
    </source>
</evidence>
<dbReference type="Gene3D" id="3.10.450.50">
    <property type="match status" value="1"/>
</dbReference>